<evidence type="ECO:0000256" key="6">
    <source>
        <dbReference type="ARBA" id="ARBA00022448"/>
    </source>
</evidence>
<dbReference type="PANTHER" id="PTHR12868:SF0">
    <property type="entry name" value="NADH DEHYDROGENASE [UBIQUINONE] 1 BETA SUBCOMPLEX SUBUNIT 9"/>
    <property type="match status" value="1"/>
</dbReference>
<evidence type="ECO:0000256" key="16">
    <source>
        <dbReference type="SAM" id="MobiDB-lite"/>
    </source>
</evidence>
<protein>
    <recommendedName>
        <fullName evidence="5">NADH dehydrogenase [ubiquinone] 1 beta subcomplex subunit 9</fullName>
    </recommendedName>
    <alternativeName>
        <fullName evidence="14">Complex I-B22</fullName>
    </alternativeName>
    <alternativeName>
        <fullName evidence="15">NADH-ubiquinone oxidoreductase B22 subunit</fullName>
    </alternativeName>
</protein>
<evidence type="ECO:0000256" key="9">
    <source>
        <dbReference type="ARBA" id="ARBA00022792"/>
    </source>
</evidence>
<dbReference type="InterPro" id="IPR008011">
    <property type="entry name" value="Complex1_LYR_dom"/>
</dbReference>
<dbReference type="InterPro" id="IPR033034">
    <property type="entry name" value="NDUFB9"/>
</dbReference>
<keyword evidence="6" id="KW-0813">Transport</keyword>
<feature type="region of interest" description="Disordered" evidence="16">
    <location>
        <begin position="72"/>
        <end position="109"/>
    </location>
</feature>
<comment type="caution">
    <text evidence="18">The sequence shown here is derived from an EMBL/GenBank/DDBJ whole genome shotgun (WGS) entry which is preliminary data.</text>
</comment>
<dbReference type="PANTHER" id="PTHR12868">
    <property type="entry name" value="NADH-UBIQUINONE OXIDOREDUCTASE B22 SUBUNIT"/>
    <property type="match status" value="1"/>
</dbReference>
<dbReference type="Pfam" id="PF05347">
    <property type="entry name" value="Complex1_LYR"/>
    <property type="match status" value="1"/>
</dbReference>
<evidence type="ECO:0000256" key="15">
    <source>
        <dbReference type="ARBA" id="ARBA00032528"/>
    </source>
</evidence>
<proteinExistence type="inferred from homology"/>
<comment type="function">
    <text evidence="1">Accessory subunit of the mitochondrial membrane respiratory chain NADH dehydrogenase (Complex I), that is believed to be not involved in catalysis. Complex I functions in the transfer of electrons from NADH to the respiratory chain. The immediate electron acceptor for the enzyme is believed to be ubiquinone.</text>
</comment>
<keyword evidence="9" id="KW-0999">Mitochondrion inner membrane</keyword>
<dbReference type="Proteomes" id="UP001479436">
    <property type="component" value="Unassembled WGS sequence"/>
</dbReference>
<evidence type="ECO:0000256" key="1">
    <source>
        <dbReference type="ARBA" id="ARBA00002920"/>
    </source>
</evidence>
<gene>
    <name evidence="18" type="ORF">K7432_014373</name>
</gene>
<evidence type="ECO:0000256" key="4">
    <source>
        <dbReference type="ARBA" id="ARBA00011790"/>
    </source>
</evidence>
<keyword evidence="10" id="KW-0249">Electron transport</keyword>
<evidence type="ECO:0000259" key="17">
    <source>
        <dbReference type="Pfam" id="PF05347"/>
    </source>
</evidence>
<name>A0ABR2WHR4_9FUNG</name>
<keyword evidence="13" id="KW-0472">Membrane</keyword>
<reference evidence="18 19" key="1">
    <citation type="submission" date="2023-04" db="EMBL/GenBank/DDBJ databases">
        <title>Genome of Basidiobolus ranarum AG-B5.</title>
        <authorList>
            <person name="Stajich J.E."/>
            <person name="Carter-House D."/>
            <person name="Gryganskyi A."/>
        </authorList>
    </citation>
    <scope>NUCLEOTIDE SEQUENCE [LARGE SCALE GENOMIC DNA]</scope>
    <source>
        <strain evidence="18 19">AG-B5</strain>
    </source>
</reference>
<evidence type="ECO:0000256" key="7">
    <source>
        <dbReference type="ARBA" id="ARBA00022553"/>
    </source>
</evidence>
<evidence type="ECO:0000256" key="11">
    <source>
        <dbReference type="ARBA" id="ARBA00022990"/>
    </source>
</evidence>
<evidence type="ECO:0000256" key="12">
    <source>
        <dbReference type="ARBA" id="ARBA00023128"/>
    </source>
</evidence>
<keyword evidence="8" id="KW-0679">Respiratory chain</keyword>
<dbReference type="InterPro" id="IPR045292">
    <property type="entry name" value="Complex1_LYR_NDUFB9_LYRM3"/>
</dbReference>
<evidence type="ECO:0000256" key="5">
    <source>
        <dbReference type="ARBA" id="ARBA00018684"/>
    </source>
</evidence>
<evidence type="ECO:0000256" key="8">
    <source>
        <dbReference type="ARBA" id="ARBA00022660"/>
    </source>
</evidence>
<comment type="subcellular location">
    <subcellularLocation>
        <location evidence="2">Mitochondrion inner membrane</location>
        <topology evidence="2">Peripheral membrane protein</topology>
        <orientation evidence="2">Matrix side</orientation>
    </subcellularLocation>
</comment>
<dbReference type="CDD" id="cd20263">
    <property type="entry name" value="Complex1_LYR_NDUFB9_LYRM3"/>
    <property type="match status" value="1"/>
</dbReference>
<evidence type="ECO:0000256" key="13">
    <source>
        <dbReference type="ARBA" id="ARBA00023136"/>
    </source>
</evidence>
<comment type="similarity">
    <text evidence="3">Belongs to the complex I LYR family.</text>
</comment>
<evidence type="ECO:0000313" key="18">
    <source>
        <dbReference type="EMBL" id="KAK9761038.1"/>
    </source>
</evidence>
<evidence type="ECO:0000313" key="19">
    <source>
        <dbReference type="Proteomes" id="UP001479436"/>
    </source>
</evidence>
<sequence>MSAVGSPAHTARVAHLYKRALKLSLDWTIRRDLWRPQAMFIRERFEANRNVTNPKLVASLLDQTEKELEEFWHPDPYKAPTSPEGTKWERHGLPDPEDPRHFWKTDNTH</sequence>
<feature type="compositionally biased region" description="Basic and acidic residues" evidence="16">
    <location>
        <begin position="86"/>
        <end position="109"/>
    </location>
</feature>
<keyword evidence="19" id="KW-1185">Reference proteome</keyword>
<evidence type="ECO:0000256" key="14">
    <source>
        <dbReference type="ARBA" id="ARBA00030192"/>
    </source>
</evidence>
<evidence type="ECO:0000256" key="3">
    <source>
        <dbReference type="ARBA" id="ARBA00009508"/>
    </source>
</evidence>
<dbReference type="EMBL" id="JASJQH010001611">
    <property type="protein sequence ID" value="KAK9761038.1"/>
    <property type="molecule type" value="Genomic_DNA"/>
</dbReference>
<keyword evidence="7" id="KW-0597">Phosphoprotein</keyword>
<organism evidence="18 19">
    <name type="scientific">Basidiobolus ranarum</name>
    <dbReference type="NCBI Taxonomy" id="34480"/>
    <lineage>
        <taxon>Eukaryota</taxon>
        <taxon>Fungi</taxon>
        <taxon>Fungi incertae sedis</taxon>
        <taxon>Zoopagomycota</taxon>
        <taxon>Entomophthoromycotina</taxon>
        <taxon>Basidiobolomycetes</taxon>
        <taxon>Basidiobolales</taxon>
        <taxon>Basidiobolaceae</taxon>
        <taxon>Basidiobolus</taxon>
    </lineage>
</organism>
<keyword evidence="12" id="KW-0496">Mitochondrion</keyword>
<feature type="domain" description="Complex 1 LYR protein" evidence="17">
    <location>
        <begin position="12"/>
        <end position="70"/>
    </location>
</feature>
<evidence type="ECO:0000256" key="10">
    <source>
        <dbReference type="ARBA" id="ARBA00022982"/>
    </source>
</evidence>
<accession>A0ABR2WHR4</accession>
<comment type="subunit">
    <text evidence="4">Mammalian complex I is composed of 45 different subunits.</text>
</comment>
<evidence type="ECO:0000256" key="2">
    <source>
        <dbReference type="ARBA" id="ARBA00004443"/>
    </source>
</evidence>
<keyword evidence="11" id="KW-0007">Acetylation</keyword>